<dbReference type="InterPro" id="IPR012341">
    <property type="entry name" value="6hp_glycosidase-like_sf"/>
</dbReference>
<dbReference type="EMBL" id="FNDO01000002">
    <property type="protein sequence ID" value="SDH15193.1"/>
    <property type="molecule type" value="Genomic_DNA"/>
</dbReference>
<dbReference type="Gene3D" id="1.50.10.10">
    <property type="match status" value="1"/>
</dbReference>
<feature type="domain" description="Glycosyl hydrolase family 95 catalytic" evidence="2">
    <location>
        <begin position="304"/>
        <end position="609"/>
    </location>
</feature>
<dbReference type="RefSeq" id="WP_074635530.1">
    <property type="nucleotide sequence ID" value="NZ_FNDO01000002.1"/>
</dbReference>
<dbReference type="PANTHER" id="PTHR31084">
    <property type="entry name" value="ALPHA-L-FUCOSIDASE 2"/>
    <property type="match status" value="1"/>
</dbReference>
<reference evidence="3 4" key="1">
    <citation type="submission" date="2016-10" db="EMBL/GenBank/DDBJ databases">
        <authorList>
            <person name="de Groot N.N."/>
        </authorList>
    </citation>
    <scope>NUCLEOTIDE SEQUENCE [LARGE SCALE GENOMIC DNA]</scope>
    <source>
        <strain evidence="3 4">NLAE-zl-C57</strain>
    </source>
</reference>
<dbReference type="GO" id="GO:0004560">
    <property type="term" value="F:alpha-L-fucosidase activity"/>
    <property type="evidence" value="ECO:0007669"/>
    <property type="project" value="TreeGrafter"/>
</dbReference>
<accession>A0A1G8A2V2</accession>
<evidence type="ECO:0008006" key="5">
    <source>
        <dbReference type="Google" id="ProtNLM"/>
    </source>
</evidence>
<dbReference type="Proteomes" id="UP000181870">
    <property type="component" value="Unassembled WGS sequence"/>
</dbReference>
<dbReference type="Pfam" id="PF21307">
    <property type="entry name" value="Glyco_hydro_95_C"/>
    <property type="match status" value="1"/>
</dbReference>
<dbReference type="InterPro" id="IPR049053">
    <property type="entry name" value="AFCA-like_C"/>
</dbReference>
<dbReference type="GO" id="GO:0005975">
    <property type="term" value="P:carbohydrate metabolic process"/>
    <property type="evidence" value="ECO:0007669"/>
    <property type="project" value="InterPro"/>
</dbReference>
<gene>
    <name evidence="3" type="ORF">SAMN05192582_100223</name>
</gene>
<evidence type="ECO:0000313" key="4">
    <source>
        <dbReference type="Proteomes" id="UP000181870"/>
    </source>
</evidence>
<feature type="domain" description="Alpha fucosidase A-like C-terminal" evidence="1">
    <location>
        <begin position="632"/>
        <end position="723"/>
    </location>
</feature>
<dbReference type="SUPFAM" id="SSF48208">
    <property type="entry name" value="Six-hairpin glycosidases"/>
    <property type="match status" value="1"/>
</dbReference>
<dbReference type="Pfam" id="PF22124">
    <property type="entry name" value="Glyco_hydro_95_cat"/>
    <property type="match status" value="1"/>
</dbReference>
<evidence type="ECO:0000313" key="3">
    <source>
        <dbReference type="EMBL" id="SDH15193.1"/>
    </source>
</evidence>
<dbReference type="InterPro" id="IPR054363">
    <property type="entry name" value="GH95_cat"/>
</dbReference>
<dbReference type="PANTHER" id="PTHR31084:SF0">
    <property type="entry name" value="ALPHA-L-FUCOSIDASE 2"/>
    <property type="match status" value="1"/>
</dbReference>
<organism evidence="3 4">
    <name type="scientific">Bacteroides ovatus</name>
    <dbReference type="NCBI Taxonomy" id="28116"/>
    <lineage>
        <taxon>Bacteria</taxon>
        <taxon>Pseudomonadati</taxon>
        <taxon>Bacteroidota</taxon>
        <taxon>Bacteroidia</taxon>
        <taxon>Bacteroidales</taxon>
        <taxon>Bacteroidaceae</taxon>
        <taxon>Bacteroides</taxon>
    </lineage>
</organism>
<evidence type="ECO:0000259" key="2">
    <source>
        <dbReference type="Pfam" id="PF22124"/>
    </source>
</evidence>
<dbReference type="AlphaFoldDB" id="A0A1G8A2V2"/>
<dbReference type="InterPro" id="IPR008928">
    <property type="entry name" value="6-hairpin_glycosidase_sf"/>
</dbReference>
<sequence>MIFLNKLYSYLLLSLISILFVNAHPATIKQDIDWPQFMSQQDMIWEKLPEYWYDSAFLGNGKLGLMIYKEPGKNYLRLETGNCDVHDHRTKRDVFGIPRLLTGHFALHPKGKIINGTIHLDLWNAEASTDITTTKGVIHLRSFVHADEMMIIVKATTEGDEHDFQWEWIAAEANSPRYLIFKRQGKANKIPKDYELNPTAKISNGKEINLSVQKLLAGGETSVGWQETYNPETERNLWINLTHTYPQNNSSEICKAEIRKAIRKGYQSMQKTHRKWWNTFYPSSFITLPEAQKENFYWIQMYKLASATRGDRALIDNTGPWLTETPWPNAWWNLNVQLTYWALNTSDHLDLAASLENALYNHIDQLRLNIPKAYRHNSLGIGVASNLECMTTEVGIPGKGKAQIGLLPWACHNLWLIYRHKMDDDILRDKLFPLLKESINYYLHFLKEGDDGKLHLPATYSPEYDTVEDCNFDLALLRWGCQTLLESAHRLSIQDSLIETWKYVLLKLTPYPTDENGLLIGKDTPYAFSHRHYSHLLAIYPLYLINKEQSNDIEMIEKSLSFWQSKPKALLGYSYTGASSISSAIGKGDDALAYLNKLFGKFLSSTTMYKESGPVIETPLSAAQSIHDMLLQSWGGKIRIFPAIPATWKDIAYSGLRTEGAFKVSASRKQGKTQFIHIKSLAGEPCIITTDIVNPIFEGKRNFTIQSLPNNTFQIDLKKGEEVFISPQGEKSDFIISSIPHTSKNHYGLKIIHQRR</sequence>
<name>A0A1G8A2V2_BACOV</name>
<proteinExistence type="predicted"/>
<protein>
    <recommendedName>
        <fullName evidence="5">Alpha-L-fucosidase</fullName>
    </recommendedName>
</protein>
<evidence type="ECO:0000259" key="1">
    <source>
        <dbReference type="Pfam" id="PF21307"/>
    </source>
</evidence>